<keyword evidence="2" id="KW-1185">Reference proteome</keyword>
<dbReference type="Gramene" id="ABO97503">
    <property type="protein sequence ID" value="ABO97503"/>
    <property type="gene ID" value="OSTLU_33227"/>
</dbReference>
<name>A4S1U8_OSTLU</name>
<sequence>MEVGKAAGAATAALAAAQLALGATRVERLAIAVPLFFALGFVGSAKTGL</sequence>
<evidence type="ECO:0000313" key="1">
    <source>
        <dbReference type="EMBL" id="ABO97503.1"/>
    </source>
</evidence>
<dbReference type="GeneID" id="5003208"/>
<gene>
    <name evidence="1" type="ORF">OSTLU_33227</name>
</gene>
<organism evidence="1 2">
    <name type="scientific">Ostreococcus lucimarinus (strain CCE9901)</name>
    <dbReference type="NCBI Taxonomy" id="436017"/>
    <lineage>
        <taxon>Eukaryota</taxon>
        <taxon>Viridiplantae</taxon>
        <taxon>Chlorophyta</taxon>
        <taxon>Mamiellophyceae</taxon>
        <taxon>Mamiellales</taxon>
        <taxon>Bathycoccaceae</taxon>
        <taxon>Ostreococcus</taxon>
    </lineage>
</organism>
<dbReference type="EMBL" id="CP000588">
    <property type="protein sequence ID" value="ABO97503.1"/>
    <property type="molecule type" value="Genomic_DNA"/>
</dbReference>
<proteinExistence type="predicted"/>
<dbReference type="KEGG" id="olu:OSTLU_33227"/>
<protein>
    <submittedName>
        <fullName evidence="1">Uncharacterized protein</fullName>
    </submittedName>
</protein>
<dbReference type="AlphaFoldDB" id="A4S1U8"/>
<dbReference type="HOGENOM" id="CLU_3145069_0_0_1"/>
<accession>A4S1U8</accession>
<evidence type="ECO:0000313" key="2">
    <source>
        <dbReference type="Proteomes" id="UP000001568"/>
    </source>
</evidence>
<dbReference type="RefSeq" id="XP_001419210.1">
    <property type="nucleotide sequence ID" value="XM_001419173.1"/>
</dbReference>
<reference evidence="1 2" key="1">
    <citation type="journal article" date="2007" name="Proc. Natl. Acad. Sci. U.S.A.">
        <title>The tiny eukaryote Ostreococcus provides genomic insights into the paradox of plankton speciation.</title>
        <authorList>
            <person name="Palenik B."/>
            <person name="Grimwood J."/>
            <person name="Aerts A."/>
            <person name="Rouze P."/>
            <person name="Salamov A."/>
            <person name="Putnam N."/>
            <person name="Dupont C."/>
            <person name="Jorgensen R."/>
            <person name="Derelle E."/>
            <person name="Rombauts S."/>
            <person name="Zhou K."/>
            <person name="Otillar R."/>
            <person name="Merchant S.S."/>
            <person name="Podell S."/>
            <person name="Gaasterland T."/>
            <person name="Napoli C."/>
            <person name="Gendler K."/>
            <person name="Manuell A."/>
            <person name="Tai V."/>
            <person name="Vallon O."/>
            <person name="Piganeau G."/>
            <person name="Jancek S."/>
            <person name="Heijde M."/>
            <person name="Jabbari K."/>
            <person name="Bowler C."/>
            <person name="Lohr M."/>
            <person name="Robbens S."/>
            <person name="Werner G."/>
            <person name="Dubchak I."/>
            <person name="Pazour G.J."/>
            <person name="Ren Q."/>
            <person name="Paulsen I."/>
            <person name="Delwiche C."/>
            <person name="Schmutz J."/>
            <person name="Rokhsar D."/>
            <person name="Van de Peer Y."/>
            <person name="Moreau H."/>
            <person name="Grigoriev I.V."/>
        </authorList>
    </citation>
    <scope>NUCLEOTIDE SEQUENCE [LARGE SCALE GENOMIC DNA]</scope>
    <source>
        <strain evidence="1 2">CCE9901</strain>
    </source>
</reference>
<dbReference type="Proteomes" id="UP000001568">
    <property type="component" value="Chromosome 8"/>
</dbReference>